<dbReference type="Pfam" id="PF01569">
    <property type="entry name" value="PAP2"/>
    <property type="match status" value="1"/>
</dbReference>
<name>A0A7Y9T3V6_9BACT</name>
<organism evidence="11 12">
    <name type="scientific">Tunturiibacter lichenicola</name>
    <dbReference type="NCBI Taxonomy" id="2051959"/>
    <lineage>
        <taxon>Bacteria</taxon>
        <taxon>Pseudomonadati</taxon>
        <taxon>Acidobacteriota</taxon>
        <taxon>Terriglobia</taxon>
        <taxon>Terriglobales</taxon>
        <taxon>Acidobacteriaceae</taxon>
        <taxon>Tunturiibacter</taxon>
    </lineage>
</organism>
<evidence type="ECO:0000259" key="10">
    <source>
        <dbReference type="SMART" id="SM00014"/>
    </source>
</evidence>
<feature type="signal peptide" evidence="9">
    <location>
        <begin position="1"/>
        <end position="24"/>
    </location>
</feature>
<accession>A0A7Y9T3V6</accession>
<evidence type="ECO:0000256" key="7">
    <source>
        <dbReference type="ARBA" id="ARBA00022801"/>
    </source>
</evidence>
<comment type="similarity">
    <text evidence="3">Belongs to the class A bacterial acid phosphatase family.</text>
</comment>
<dbReference type="PROSITE" id="PS01157">
    <property type="entry name" value="ACID_PHOSPH_CL_A"/>
    <property type="match status" value="1"/>
</dbReference>
<keyword evidence="5 9" id="KW-0732">Signal</keyword>
<sequence length="307" mass="32672">MKIKPFGTFLVALLCVTIATQSRGQNPTPAPAGVPASVATAPSTPSQTKSYGLISVPEIYPGILAGYLPQGALPNSLALVPPAPVPGTAIYALDEAVSRASLALQGSPRWQQATSDADLSFPHVAETFSCSIGIPITEAETPHLYMLLRRSFTDAALSTYAAKNHYNRSRPFAENNRPSCTPNDETSLRKDGSYPSGHTTIGWAWALILTEIAPEQTDAILARGRSFGDSRLVCNVHWQSDVNEGRIMGASTVARLHADPAFRADLDAAKVEYDVARAKELKPSRDCAAEAAALATPLAIETKPVVH</sequence>
<dbReference type="SMART" id="SM00014">
    <property type="entry name" value="acidPPc"/>
    <property type="match status" value="1"/>
</dbReference>
<evidence type="ECO:0000256" key="1">
    <source>
        <dbReference type="ARBA" id="ARBA00000032"/>
    </source>
</evidence>
<comment type="catalytic activity">
    <reaction evidence="1">
        <text>a phosphate monoester + H2O = an alcohol + phosphate</text>
        <dbReference type="Rhea" id="RHEA:15017"/>
        <dbReference type="ChEBI" id="CHEBI:15377"/>
        <dbReference type="ChEBI" id="CHEBI:30879"/>
        <dbReference type="ChEBI" id="CHEBI:43474"/>
        <dbReference type="ChEBI" id="CHEBI:67140"/>
        <dbReference type="EC" id="3.1.3.2"/>
    </reaction>
</comment>
<dbReference type="EC" id="3.1.3.2" evidence="4"/>
<keyword evidence="7 11" id="KW-0378">Hydrolase</keyword>
<dbReference type="InterPro" id="IPR036938">
    <property type="entry name" value="PAP2/HPO_sf"/>
</dbReference>
<evidence type="ECO:0000256" key="4">
    <source>
        <dbReference type="ARBA" id="ARBA00012646"/>
    </source>
</evidence>
<dbReference type="Gene3D" id="1.20.144.10">
    <property type="entry name" value="Phosphatidic acid phosphatase type 2/haloperoxidase"/>
    <property type="match status" value="1"/>
</dbReference>
<feature type="compositionally biased region" description="Polar residues" evidence="8">
    <location>
        <begin position="40"/>
        <end position="49"/>
    </location>
</feature>
<dbReference type="GO" id="GO:0030288">
    <property type="term" value="C:outer membrane-bounded periplasmic space"/>
    <property type="evidence" value="ECO:0007669"/>
    <property type="project" value="InterPro"/>
</dbReference>
<comment type="subcellular location">
    <subcellularLocation>
        <location evidence="2">Periplasm</location>
    </subcellularLocation>
</comment>
<feature type="chain" id="PRO_5030544695" description="acid phosphatase" evidence="9">
    <location>
        <begin position="25"/>
        <end position="307"/>
    </location>
</feature>
<feature type="compositionally biased region" description="Polar residues" evidence="8">
    <location>
        <begin position="176"/>
        <end position="185"/>
    </location>
</feature>
<feature type="region of interest" description="Disordered" evidence="8">
    <location>
        <begin position="24"/>
        <end position="49"/>
    </location>
</feature>
<dbReference type="GO" id="GO:0003993">
    <property type="term" value="F:acid phosphatase activity"/>
    <property type="evidence" value="ECO:0007669"/>
    <property type="project" value="UniProtKB-EC"/>
</dbReference>
<dbReference type="SUPFAM" id="SSF48317">
    <property type="entry name" value="Acid phosphatase/Vanadium-dependent haloperoxidase"/>
    <property type="match status" value="1"/>
</dbReference>
<dbReference type="InterPro" id="IPR018296">
    <property type="entry name" value="Acid_Pase_classA_bac_CS"/>
</dbReference>
<comment type="caution">
    <text evidence="11">The sequence shown here is derived from an EMBL/GenBank/DDBJ whole genome shotgun (WGS) entry which is preliminary data.</text>
</comment>
<reference evidence="11 12" key="1">
    <citation type="submission" date="2020-07" db="EMBL/GenBank/DDBJ databases">
        <title>Genomic Encyclopedia of Type Strains, Phase IV (KMG-V): Genome sequencing to study the core and pangenomes of soil and plant-associated prokaryotes.</title>
        <authorList>
            <person name="Whitman W."/>
        </authorList>
    </citation>
    <scope>NUCLEOTIDE SEQUENCE [LARGE SCALE GENOMIC DNA]</scope>
    <source>
        <strain evidence="11 12">M8UP30</strain>
    </source>
</reference>
<keyword evidence="6" id="KW-0574">Periplasm</keyword>
<dbReference type="InterPro" id="IPR000326">
    <property type="entry name" value="PAP2/HPO"/>
</dbReference>
<evidence type="ECO:0000256" key="9">
    <source>
        <dbReference type="SAM" id="SignalP"/>
    </source>
</evidence>
<evidence type="ECO:0000256" key="2">
    <source>
        <dbReference type="ARBA" id="ARBA00004418"/>
    </source>
</evidence>
<gene>
    <name evidence="11" type="ORF">HDF12_003181</name>
</gene>
<feature type="domain" description="Phosphatidic acid phosphatase type 2/haloperoxidase" evidence="10">
    <location>
        <begin position="143"/>
        <end position="257"/>
    </location>
</feature>
<protein>
    <recommendedName>
        <fullName evidence="4">acid phosphatase</fullName>
        <ecNumber evidence="4">3.1.3.2</ecNumber>
    </recommendedName>
</protein>
<evidence type="ECO:0000313" key="12">
    <source>
        <dbReference type="Proteomes" id="UP000534186"/>
    </source>
</evidence>
<dbReference type="InterPro" id="IPR001011">
    <property type="entry name" value="Acid_Pase_classA_bac"/>
</dbReference>
<dbReference type="CDD" id="cd03397">
    <property type="entry name" value="PAP2_acid_phosphatase"/>
    <property type="match status" value="1"/>
</dbReference>
<dbReference type="PRINTS" id="PR00483">
    <property type="entry name" value="BACPHPHTASE"/>
</dbReference>
<evidence type="ECO:0000256" key="3">
    <source>
        <dbReference type="ARBA" id="ARBA00009017"/>
    </source>
</evidence>
<proteinExistence type="inferred from homology"/>
<feature type="region of interest" description="Disordered" evidence="8">
    <location>
        <begin position="168"/>
        <end position="193"/>
    </location>
</feature>
<evidence type="ECO:0000256" key="6">
    <source>
        <dbReference type="ARBA" id="ARBA00022764"/>
    </source>
</evidence>
<dbReference type="EMBL" id="JACCCV010000002">
    <property type="protein sequence ID" value="NYF52782.1"/>
    <property type="molecule type" value="Genomic_DNA"/>
</dbReference>
<evidence type="ECO:0000256" key="8">
    <source>
        <dbReference type="SAM" id="MobiDB-lite"/>
    </source>
</evidence>
<dbReference type="Proteomes" id="UP000534186">
    <property type="component" value="Unassembled WGS sequence"/>
</dbReference>
<evidence type="ECO:0000256" key="5">
    <source>
        <dbReference type="ARBA" id="ARBA00022729"/>
    </source>
</evidence>
<evidence type="ECO:0000313" key="11">
    <source>
        <dbReference type="EMBL" id="NYF52782.1"/>
    </source>
</evidence>
<dbReference type="AlphaFoldDB" id="A0A7Y9T3V6"/>